<evidence type="ECO:0000313" key="1">
    <source>
        <dbReference type="EMBL" id="KAH3826982.1"/>
    </source>
</evidence>
<gene>
    <name evidence="1" type="ORF">DPMN_128910</name>
</gene>
<reference evidence="1" key="2">
    <citation type="submission" date="2020-11" db="EMBL/GenBank/DDBJ databases">
        <authorList>
            <person name="McCartney M.A."/>
            <person name="Auch B."/>
            <person name="Kono T."/>
            <person name="Mallez S."/>
            <person name="Becker A."/>
            <person name="Gohl D.M."/>
            <person name="Silverstein K.A.T."/>
            <person name="Koren S."/>
            <person name="Bechman K.B."/>
            <person name="Herman A."/>
            <person name="Abrahante J.E."/>
            <person name="Garbe J."/>
        </authorList>
    </citation>
    <scope>NUCLEOTIDE SEQUENCE</scope>
    <source>
        <strain evidence="1">Duluth1</strain>
        <tissue evidence="1">Whole animal</tissue>
    </source>
</reference>
<name>A0A9D4H818_DREPO</name>
<protein>
    <submittedName>
        <fullName evidence="1">Uncharacterized protein</fullName>
    </submittedName>
</protein>
<accession>A0A9D4H818</accession>
<organism evidence="1 2">
    <name type="scientific">Dreissena polymorpha</name>
    <name type="common">Zebra mussel</name>
    <name type="synonym">Mytilus polymorpha</name>
    <dbReference type="NCBI Taxonomy" id="45954"/>
    <lineage>
        <taxon>Eukaryota</taxon>
        <taxon>Metazoa</taxon>
        <taxon>Spiralia</taxon>
        <taxon>Lophotrochozoa</taxon>
        <taxon>Mollusca</taxon>
        <taxon>Bivalvia</taxon>
        <taxon>Autobranchia</taxon>
        <taxon>Heteroconchia</taxon>
        <taxon>Euheterodonta</taxon>
        <taxon>Imparidentia</taxon>
        <taxon>Neoheterodontei</taxon>
        <taxon>Myida</taxon>
        <taxon>Dreissenoidea</taxon>
        <taxon>Dreissenidae</taxon>
        <taxon>Dreissena</taxon>
    </lineage>
</organism>
<evidence type="ECO:0000313" key="2">
    <source>
        <dbReference type="Proteomes" id="UP000828390"/>
    </source>
</evidence>
<sequence>MAGDCGSHKRVWGGVEDNKATGHKEECTRLTTRRVKGTSRRLPDSLTRCQDRLDTCRRLPDSLRQCKTVS</sequence>
<dbReference type="EMBL" id="JAIWYP010000005">
    <property type="protein sequence ID" value="KAH3826982.1"/>
    <property type="molecule type" value="Genomic_DNA"/>
</dbReference>
<reference evidence="1" key="1">
    <citation type="journal article" date="2019" name="bioRxiv">
        <title>The Genome of the Zebra Mussel, Dreissena polymorpha: A Resource for Invasive Species Research.</title>
        <authorList>
            <person name="McCartney M.A."/>
            <person name="Auch B."/>
            <person name="Kono T."/>
            <person name="Mallez S."/>
            <person name="Zhang Y."/>
            <person name="Obille A."/>
            <person name="Becker A."/>
            <person name="Abrahante J.E."/>
            <person name="Garbe J."/>
            <person name="Badalamenti J.P."/>
            <person name="Herman A."/>
            <person name="Mangelson H."/>
            <person name="Liachko I."/>
            <person name="Sullivan S."/>
            <person name="Sone E.D."/>
            <person name="Koren S."/>
            <person name="Silverstein K.A.T."/>
            <person name="Beckman K.B."/>
            <person name="Gohl D.M."/>
        </authorList>
    </citation>
    <scope>NUCLEOTIDE SEQUENCE</scope>
    <source>
        <strain evidence="1">Duluth1</strain>
        <tissue evidence="1">Whole animal</tissue>
    </source>
</reference>
<dbReference type="AlphaFoldDB" id="A0A9D4H818"/>
<keyword evidence="2" id="KW-1185">Reference proteome</keyword>
<dbReference type="Proteomes" id="UP000828390">
    <property type="component" value="Unassembled WGS sequence"/>
</dbReference>
<comment type="caution">
    <text evidence="1">The sequence shown here is derived from an EMBL/GenBank/DDBJ whole genome shotgun (WGS) entry which is preliminary data.</text>
</comment>
<proteinExistence type="predicted"/>